<dbReference type="SMART" id="SM00342">
    <property type="entry name" value="HTH_ARAC"/>
    <property type="match status" value="1"/>
</dbReference>
<dbReference type="EMBL" id="JAVDXW010000001">
    <property type="protein sequence ID" value="MDR7304083.1"/>
    <property type="molecule type" value="Genomic_DNA"/>
</dbReference>
<dbReference type="GO" id="GO:0003700">
    <property type="term" value="F:DNA-binding transcription factor activity"/>
    <property type="evidence" value="ECO:0007669"/>
    <property type="project" value="InterPro"/>
</dbReference>
<dbReference type="InterPro" id="IPR018060">
    <property type="entry name" value="HTH_AraC"/>
</dbReference>
<dbReference type="InterPro" id="IPR020449">
    <property type="entry name" value="Tscrpt_reg_AraC-type_HTH"/>
</dbReference>
<organism evidence="5 6">
    <name type="scientific">Haloactinomyces albus</name>
    <dbReference type="NCBI Taxonomy" id="1352928"/>
    <lineage>
        <taxon>Bacteria</taxon>
        <taxon>Bacillati</taxon>
        <taxon>Actinomycetota</taxon>
        <taxon>Actinomycetes</taxon>
        <taxon>Actinopolysporales</taxon>
        <taxon>Actinopolysporaceae</taxon>
        <taxon>Haloactinomyces</taxon>
    </lineage>
</organism>
<evidence type="ECO:0000313" key="5">
    <source>
        <dbReference type="EMBL" id="MDR7304083.1"/>
    </source>
</evidence>
<dbReference type="InterPro" id="IPR037923">
    <property type="entry name" value="HTH-like"/>
</dbReference>
<dbReference type="AlphaFoldDB" id="A0AAE3ZFN5"/>
<accession>A0AAE3ZFN5</accession>
<keyword evidence="6" id="KW-1185">Reference proteome</keyword>
<dbReference type="RefSeq" id="WP_310277246.1">
    <property type="nucleotide sequence ID" value="NZ_JAVDXW010000001.1"/>
</dbReference>
<evidence type="ECO:0000259" key="4">
    <source>
        <dbReference type="PROSITE" id="PS01124"/>
    </source>
</evidence>
<dbReference type="PRINTS" id="PR00032">
    <property type="entry name" value="HTHARAC"/>
</dbReference>
<dbReference type="Pfam" id="PF14525">
    <property type="entry name" value="AraC_binding_2"/>
    <property type="match status" value="1"/>
</dbReference>
<name>A0AAE3ZFN5_9ACTN</name>
<keyword evidence="1" id="KW-0805">Transcription regulation</keyword>
<evidence type="ECO:0000256" key="3">
    <source>
        <dbReference type="ARBA" id="ARBA00023163"/>
    </source>
</evidence>
<gene>
    <name evidence="5" type="ORF">JOF55_004264</name>
</gene>
<evidence type="ECO:0000256" key="2">
    <source>
        <dbReference type="ARBA" id="ARBA00023125"/>
    </source>
</evidence>
<dbReference type="SUPFAM" id="SSF51215">
    <property type="entry name" value="Regulatory protein AraC"/>
    <property type="match status" value="1"/>
</dbReference>
<dbReference type="PANTHER" id="PTHR46796">
    <property type="entry name" value="HTH-TYPE TRANSCRIPTIONAL ACTIVATOR RHAS-RELATED"/>
    <property type="match status" value="1"/>
</dbReference>
<dbReference type="GO" id="GO:0043565">
    <property type="term" value="F:sequence-specific DNA binding"/>
    <property type="evidence" value="ECO:0007669"/>
    <property type="project" value="InterPro"/>
</dbReference>
<keyword evidence="2 5" id="KW-0238">DNA-binding</keyword>
<dbReference type="PANTHER" id="PTHR46796:SF6">
    <property type="entry name" value="ARAC SUBFAMILY"/>
    <property type="match status" value="1"/>
</dbReference>
<dbReference type="InterPro" id="IPR050204">
    <property type="entry name" value="AraC_XylS_family_regulators"/>
</dbReference>
<reference evidence="5" key="1">
    <citation type="submission" date="2023-07" db="EMBL/GenBank/DDBJ databases">
        <title>Sequencing the genomes of 1000 actinobacteria strains.</title>
        <authorList>
            <person name="Klenk H.-P."/>
        </authorList>
    </citation>
    <scope>NUCLEOTIDE SEQUENCE</scope>
    <source>
        <strain evidence="5">DSM 45977</strain>
    </source>
</reference>
<dbReference type="SUPFAM" id="SSF46689">
    <property type="entry name" value="Homeodomain-like"/>
    <property type="match status" value="1"/>
</dbReference>
<evidence type="ECO:0000313" key="6">
    <source>
        <dbReference type="Proteomes" id="UP001180845"/>
    </source>
</evidence>
<dbReference type="InterPro" id="IPR035418">
    <property type="entry name" value="AraC-bd_2"/>
</dbReference>
<dbReference type="PROSITE" id="PS01124">
    <property type="entry name" value="HTH_ARAC_FAMILY_2"/>
    <property type="match status" value="1"/>
</dbReference>
<protein>
    <submittedName>
        <fullName evidence="5">AraC-like DNA-binding protein</fullName>
    </submittedName>
</protein>
<proteinExistence type="predicted"/>
<evidence type="ECO:0000256" key="1">
    <source>
        <dbReference type="ARBA" id="ARBA00023015"/>
    </source>
</evidence>
<dbReference type="InterPro" id="IPR009057">
    <property type="entry name" value="Homeodomain-like_sf"/>
</dbReference>
<sequence length="300" mass="33172">MVSSTFVPFEVTSAAHEFSGLLRAEMLGEVEVSDVRASGQLVQRSPHMISLADRDYYKVGLQLRGYCVVTQDGREAALTPGDLALYDCTRPFELAFDDSFRMLALMFPRGLLRLPSPVLAELTARRISGRHGVGAIVTPYLVSLAEQTDQVPTPTAQRMADHTIDLLTTLFSSLSGARSDDGDTVGQGLLLRVKAYIEQHLSDAELGPDRIAAAHSISVRYLYKLFENEQATVARYIRQRRLERCRRDLADHSQRGKPVSALAARWGFLDAAHFSRSFKAAYGASPREYRIRFGGAPGHA</sequence>
<comment type="caution">
    <text evidence="5">The sequence shown here is derived from an EMBL/GenBank/DDBJ whole genome shotgun (WGS) entry which is preliminary data.</text>
</comment>
<feature type="domain" description="HTH araC/xylS-type" evidence="4">
    <location>
        <begin position="191"/>
        <end position="292"/>
    </location>
</feature>
<dbReference type="Proteomes" id="UP001180845">
    <property type="component" value="Unassembled WGS sequence"/>
</dbReference>
<dbReference type="Pfam" id="PF12833">
    <property type="entry name" value="HTH_18"/>
    <property type="match status" value="1"/>
</dbReference>
<keyword evidence="3" id="KW-0804">Transcription</keyword>
<dbReference type="Gene3D" id="1.10.10.60">
    <property type="entry name" value="Homeodomain-like"/>
    <property type="match status" value="1"/>
</dbReference>